<accession>A0A021VT20</accession>
<dbReference type="AlphaFoldDB" id="A0A021VT20"/>
<protein>
    <submittedName>
        <fullName evidence="1">Uncharacterized protein</fullName>
    </submittedName>
</protein>
<reference evidence="1 2" key="1">
    <citation type="submission" date="2014-01" db="EMBL/GenBank/DDBJ databases">
        <title>Actinotalea ferrariae CF5-4.</title>
        <authorList>
            <person name="Chen F."/>
            <person name="Li Y."/>
            <person name="Wang G."/>
        </authorList>
    </citation>
    <scope>NUCLEOTIDE SEQUENCE [LARGE SCALE GENOMIC DNA]</scope>
    <source>
        <strain evidence="1 2">CF5-4</strain>
    </source>
</reference>
<comment type="caution">
    <text evidence="1">The sequence shown here is derived from an EMBL/GenBank/DDBJ whole genome shotgun (WGS) entry which is preliminary data.</text>
</comment>
<evidence type="ECO:0000313" key="1">
    <source>
        <dbReference type="EMBL" id="EYR64329.1"/>
    </source>
</evidence>
<dbReference type="Proteomes" id="UP000019753">
    <property type="component" value="Unassembled WGS sequence"/>
</dbReference>
<dbReference type="EMBL" id="AXCW01000037">
    <property type="protein sequence ID" value="EYR64329.1"/>
    <property type="molecule type" value="Genomic_DNA"/>
</dbReference>
<dbReference type="Pfam" id="PF21851">
    <property type="entry name" value="DUF6910"/>
    <property type="match status" value="1"/>
</dbReference>
<gene>
    <name evidence="1" type="ORF">N866_12640</name>
</gene>
<dbReference type="InterPro" id="IPR053852">
    <property type="entry name" value="DUF6910"/>
</dbReference>
<name>A0A021VT20_9CELL</name>
<proteinExistence type="predicted"/>
<evidence type="ECO:0000313" key="2">
    <source>
        <dbReference type="Proteomes" id="UP000019753"/>
    </source>
</evidence>
<organism evidence="1 2">
    <name type="scientific">Actinotalea ferrariae CF5-4</name>
    <dbReference type="NCBI Taxonomy" id="948458"/>
    <lineage>
        <taxon>Bacteria</taxon>
        <taxon>Bacillati</taxon>
        <taxon>Actinomycetota</taxon>
        <taxon>Actinomycetes</taxon>
        <taxon>Micrococcales</taxon>
        <taxon>Cellulomonadaceae</taxon>
        <taxon>Actinotalea</taxon>
    </lineage>
</organism>
<keyword evidence="2" id="KW-1185">Reference proteome</keyword>
<dbReference type="OrthoDB" id="5175929at2"/>
<sequence length="310" mass="32311">MDVHVEGVVPLRFADGAPVRAASAIGRFGDGWLVAQDDGTHAAWLREGVERPAQPVRLLPPVEGHDDFFEADGTKVLKPDLESAVHVSDGEDGPWLLLLGSGSSPARTRAVLARAAGARAAVVAVELAPLYDRVARVLRVERDLLNLEGACVVDDVLRWFHRGAPAAGVPTASVDVGLGSLLDALVDRRPVAAVDVRGRRAYGLGEVRGVGLAVTDAVALGAGRVLVSAAAEDTADPRDDGPVVGSALAVIDADGSVLDEVALPHLDGCVPKVEGMALERCDGQEARVLATLDADDPTTPSLAVTLRVRW</sequence>
<dbReference type="RefSeq" id="WP_034223722.1">
    <property type="nucleotide sequence ID" value="NZ_AXCW01000037.1"/>
</dbReference>